<evidence type="ECO:0000313" key="4">
    <source>
        <dbReference type="EMBL" id="KAI1713473.1"/>
    </source>
</evidence>
<gene>
    <name evidence="4" type="ORF">DdX_08988</name>
</gene>
<organism evidence="4 5">
    <name type="scientific">Ditylenchus destructor</name>
    <dbReference type="NCBI Taxonomy" id="166010"/>
    <lineage>
        <taxon>Eukaryota</taxon>
        <taxon>Metazoa</taxon>
        <taxon>Ecdysozoa</taxon>
        <taxon>Nematoda</taxon>
        <taxon>Chromadorea</taxon>
        <taxon>Rhabditida</taxon>
        <taxon>Tylenchina</taxon>
        <taxon>Tylenchomorpha</taxon>
        <taxon>Sphaerularioidea</taxon>
        <taxon>Anguinidae</taxon>
        <taxon>Anguininae</taxon>
        <taxon>Ditylenchus</taxon>
    </lineage>
</organism>
<dbReference type="GO" id="GO:0006457">
    <property type="term" value="P:protein folding"/>
    <property type="evidence" value="ECO:0007669"/>
    <property type="project" value="InterPro"/>
</dbReference>
<dbReference type="PANTHER" id="PTHR13303">
    <property type="entry name" value="PREFOLDIN SUBUNIT 2"/>
    <property type="match status" value="1"/>
</dbReference>
<dbReference type="Proteomes" id="UP001201812">
    <property type="component" value="Unassembled WGS sequence"/>
</dbReference>
<keyword evidence="1" id="KW-0143">Chaperone</keyword>
<dbReference type="SUPFAM" id="SSF46579">
    <property type="entry name" value="Prefoldin"/>
    <property type="match status" value="1"/>
</dbReference>
<evidence type="ECO:0000313" key="5">
    <source>
        <dbReference type="Proteomes" id="UP001201812"/>
    </source>
</evidence>
<dbReference type="AlphaFoldDB" id="A0AAD4N3H2"/>
<accession>A0AAD4N3H2</accession>
<name>A0AAD4N3H2_9BILA</name>
<protein>
    <submittedName>
        <fullName evidence="4">Prefoldin subunit 2</fullName>
    </submittedName>
</protein>
<dbReference type="GO" id="GO:0016272">
    <property type="term" value="C:prefoldin complex"/>
    <property type="evidence" value="ECO:0007669"/>
    <property type="project" value="InterPro"/>
</dbReference>
<keyword evidence="5" id="KW-1185">Reference proteome</keyword>
<reference evidence="4" key="1">
    <citation type="submission" date="2022-01" db="EMBL/GenBank/DDBJ databases">
        <title>Genome Sequence Resource for Two Populations of Ditylenchus destructor, the Migratory Endoparasitic Phytonematode.</title>
        <authorList>
            <person name="Zhang H."/>
            <person name="Lin R."/>
            <person name="Xie B."/>
        </authorList>
    </citation>
    <scope>NUCLEOTIDE SEQUENCE</scope>
    <source>
        <strain evidence="4">BazhouSP</strain>
    </source>
</reference>
<sequence>MTSSTDQQKIVEGFQKLREQQQQTVTEISRVESELREHQLVYSDCLVEHKAGELVEILSDIVTKFKERLKELNEQLIERGKEINSYKEKNNIRLLSQKDLLELQKKQALEKISQLAKPDK</sequence>
<feature type="coiled-coil region" evidence="3">
    <location>
        <begin position="14"/>
        <end position="89"/>
    </location>
</feature>
<evidence type="ECO:0000256" key="3">
    <source>
        <dbReference type="SAM" id="Coils"/>
    </source>
</evidence>
<proteinExistence type="predicted"/>
<keyword evidence="3" id="KW-0175">Coiled coil</keyword>
<dbReference type="EMBL" id="JAKKPZ010000015">
    <property type="protein sequence ID" value="KAI1713473.1"/>
    <property type="molecule type" value="Genomic_DNA"/>
</dbReference>
<evidence type="ECO:0000256" key="1">
    <source>
        <dbReference type="ARBA" id="ARBA00023186"/>
    </source>
</evidence>
<comment type="function">
    <text evidence="2">Binds specifically to cytosolic chaperonin (c-CPN) and transfers target proteins to it. Binds to nascent polypeptide chain and promotes folding in an environment in which there are many competing pathways for nonnative proteins.</text>
</comment>
<dbReference type="InterPro" id="IPR027235">
    <property type="entry name" value="PFD2"/>
</dbReference>
<evidence type="ECO:0000256" key="2">
    <source>
        <dbReference type="ARBA" id="ARBA00024667"/>
    </source>
</evidence>
<comment type="caution">
    <text evidence="4">The sequence shown here is derived from an EMBL/GenBank/DDBJ whole genome shotgun (WGS) entry which is preliminary data.</text>
</comment>